<organism evidence="1 2">
    <name type="scientific">Plasmodium yoelii yoelii</name>
    <dbReference type="NCBI Taxonomy" id="73239"/>
    <lineage>
        <taxon>Eukaryota</taxon>
        <taxon>Sar</taxon>
        <taxon>Alveolata</taxon>
        <taxon>Apicomplexa</taxon>
        <taxon>Aconoidasida</taxon>
        <taxon>Haemosporida</taxon>
        <taxon>Plasmodiidae</taxon>
        <taxon>Plasmodium</taxon>
        <taxon>Plasmodium (Vinckeia)</taxon>
    </lineage>
</organism>
<evidence type="ECO:0000313" key="1">
    <source>
        <dbReference type="EMBL" id="EAA21801.1"/>
    </source>
</evidence>
<comment type="caution">
    <text evidence="1">The sequence shown here is derived from an EMBL/GenBank/DDBJ whole genome shotgun (WGS) entry which is preliminary data.</text>
</comment>
<feature type="non-terminal residue" evidence="1">
    <location>
        <position position="1"/>
    </location>
</feature>
<dbReference type="Proteomes" id="UP000008553">
    <property type="component" value="Unassembled WGS sequence"/>
</dbReference>
<name>Q7RM25_PLAYO</name>
<dbReference type="EMBL" id="AABL01000645">
    <property type="protein sequence ID" value="EAA21801.1"/>
    <property type="molecule type" value="Genomic_DNA"/>
</dbReference>
<dbReference type="AlphaFoldDB" id="Q7RM25"/>
<accession>Q7RM25</accession>
<sequence>ISIITYKKMLCDPFHINEGIPFLVAYLNFIS</sequence>
<gene>
    <name evidence="1" type="ORF">PY02363</name>
</gene>
<keyword evidence="2" id="KW-1185">Reference proteome</keyword>
<protein>
    <submittedName>
        <fullName evidence="1">Uncharacterized protein</fullName>
    </submittedName>
</protein>
<dbReference type="InParanoid" id="Q7RM25"/>
<dbReference type="PaxDb" id="73239-Q7RM25"/>
<proteinExistence type="predicted"/>
<evidence type="ECO:0000313" key="2">
    <source>
        <dbReference type="Proteomes" id="UP000008553"/>
    </source>
</evidence>
<reference evidence="1 2" key="1">
    <citation type="journal article" date="2002" name="Nature">
        <title>Genome sequence and comparative analysis of the model rodent malaria parasite Plasmodium yoelii yoelii.</title>
        <authorList>
            <person name="Carlton J.M."/>
            <person name="Angiuoli S.V."/>
            <person name="Suh B.B."/>
            <person name="Kooij T.W."/>
            <person name="Pertea M."/>
            <person name="Silva J.C."/>
            <person name="Ermolaeva M.D."/>
            <person name="Allen J.E."/>
            <person name="Selengut J.D."/>
            <person name="Koo H.L."/>
            <person name="Peterson J.D."/>
            <person name="Pop M."/>
            <person name="Kosack D.S."/>
            <person name="Shumway M.F."/>
            <person name="Bidwell S.L."/>
            <person name="Shallom S.J."/>
            <person name="van Aken S.E."/>
            <person name="Riedmuller S.B."/>
            <person name="Feldblyum T.V."/>
            <person name="Cho J.K."/>
            <person name="Quackenbush J."/>
            <person name="Sedegah M."/>
            <person name="Shoaibi A."/>
            <person name="Cummings L.M."/>
            <person name="Florens L."/>
            <person name="Yates J.R."/>
            <person name="Raine J.D."/>
            <person name="Sinden R.E."/>
            <person name="Harris M.A."/>
            <person name="Cunningham D.A."/>
            <person name="Preiser P.R."/>
            <person name="Bergman L.W."/>
            <person name="Vaidya A.B."/>
            <person name="van Lin L.H."/>
            <person name="Janse C.J."/>
            <person name="Waters A.P."/>
            <person name="Smith H.O."/>
            <person name="White O.R."/>
            <person name="Salzberg S.L."/>
            <person name="Venter J.C."/>
            <person name="Fraser C.M."/>
            <person name="Hoffman S.L."/>
            <person name="Gardner M.J."/>
            <person name="Carucci D.J."/>
        </authorList>
    </citation>
    <scope>NUCLEOTIDE SEQUENCE [LARGE SCALE GENOMIC DNA]</scope>
    <source>
        <strain evidence="1 2">17XNL</strain>
    </source>
</reference>